<accession>A0A5C3L6E7</accession>
<name>A0A5C3L6E7_COPMA</name>
<gene>
    <name evidence="3" type="ORF">FA15DRAFT_701141</name>
</gene>
<dbReference type="Pfam" id="PF12937">
    <property type="entry name" value="F-box-like"/>
    <property type="match status" value="1"/>
</dbReference>
<feature type="compositionally biased region" description="Basic and acidic residues" evidence="1">
    <location>
        <begin position="269"/>
        <end position="283"/>
    </location>
</feature>
<dbReference type="InterPro" id="IPR001810">
    <property type="entry name" value="F-box_dom"/>
</dbReference>
<feature type="compositionally biased region" description="Polar residues" evidence="1">
    <location>
        <begin position="249"/>
        <end position="263"/>
    </location>
</feature>
<organism evidence="3 4">
    <name type="scientific">Coprinopsis marcescibilis</name>
    <name type="common">Agaric fungus</name>
    <name type="synonym">Psathyrella marcescibilis</name>
    <dbReference type="NCBI Taxonomy" id="230819"/>
    <lineage>
        <taxon>Eukaryota</taxon>
        <taxon>Fungi</taxon>
        <taxon>Dikarya</taxon>
        <taxon>Basidiomycota</taxon>
        <taxon>Agaricomycotina</taxon>
        <taxon>Agaricomycetes</taxon>
        <taxon>Agaricomycetidae</taxon>
        <taxon>Agaricales</taxon>
        <taxon>Agaricineae</taxon>
        <taxon>Psathyrellaceae</taxon>
        <taxon>Coprinopsis</taxon>
    </lineage>
</organism>
<dbReference type="AlphaFoldDB" id="A0A5C3L6E7"/>
<dbReference type="PROSITE" id="PS50181">
    <property type="entry name" value="FBOX"/>
    <property type="match status" value="1"/>
</dbReference>
<reference evidence="3 4" key="1">
    <citation type="journal article" date="2019" name="Nat. Ecol. Evol.">
        <title>Megaphylogeny resolves global patterns of mushroom evolution.</title>
        <authorList>
            <person name="Varga T."/>
            <person name="Krizsan K."/>
            <person name="Foldi C."/>
            <person name="Dima B."/>
            <person name="Sanchez-Garcia M."/>
            <person name="Sanchez-Ramirez S."/>
            <person name="Szollosi G.J."/>
            <person name="Szarkandi J.G."/>
            <person name="Papp V."/>
            <person name="Albert L."/>
            <person name="Andreopoulos W."/>
            <person name="Angelini C."/>
            <person name="Antonin V."/>
            <person name="Barry K.W."/>
            <person name="Bougher N.L."/>
            <person name="Buchanan P."/>
            <person name="Buyck B."/>
            <person name="Bense V."/>
            <person name="Catcheside P."/>
            <person name="Chovatia M."/>
            <person name="Cooper J."/>
            <person name="Damon W."/>
            <person name="Desjardin D."/>
            <person name="Finy P."/>
            <person name="Geml J."/>
            <person name="Haridas S."/>
            <person name="Hughes K."/>
            <person name="Justo A."/>
            <person name="Karasinski D."/>
            <person name="Kautmanova I."/>
            <person name="Kiss B."/>
            <person name="Kocsube S."/>
            <person name="Kotiranta H."/>
            <person name="LaButti K.M."/>
            <person name="Lechner B.E."/>
            <person name="Liimatainen K."/>
            <person name="Lipzen A."/>
            <person name="Lukacs Z."/>
            <person name="Mihaltcheva S."/>
            <person name="Morgado L.N."/>
            <person name="Niskanen T."/>
            <person name="Noordeloos M.E."/>
            <person name="Ohm R.A."/>
            <person name="Ortiz-Santana B."/>
            <person name="Ovrebo C."/>
            <person name="Racz N."/>
            <person name="Riley R."/>
            <person name="Savchenko A."/>
            <person name="Shiryaev A."/>
            <person name="Soop K."/>
            <person name="Spirin V."/>
            <person name="Szebenyi C."/>
            <person name="Tomsovsky M."/>
            <person name="Tulloss R.E."/>
            <person name="Uehling J."/>
            <person name="Grigoriev I.V."/>
            <person name="Vagvolgyi C."/>
            <person name="Papp T."/>
            <person name="Martin F.M."/>
            <person name="Miettinen O."/>
            <person name="Hibbett D.S."/>
            <person name="Nagy L.G."/>
        </authorList>
    </citation>
    <scope>NUCLEOTIDE SEQUENCE [LARGE SCALE GENOMIC DNA]</scope>
    <source>
        <strain evidence="3 4">CBS 121175</strain>
    </source>
</reference>
<dbReference type="EMBL" id="ML210157">
    <property type="protein sequence ID" value="TFK28245.1"/>
    <property type="molecule type" value="Genomic_DNA"/>
</dbReference>
<feature type="compositionally biased region" description="Polar residues" evidence="1">
    <location>
        <begin position="12"/>
        <end position="21"/>
    </location>
</feature>
<protein>
    <recommendedName>
        <fullName evidence="2">F-box domain-containing protein</fullName>
    </recommendedName>
</protein>
<proteinExistence type="predicted"/>
<feature type="region of interest" description="Disordered" evidence="1">
    <location>
        <begin position="1"/>
        <end position="21"/>
    </location>
</feature>
<dbReference type="OrthoDB" id="3058408at2759"/>
<sequence>MASSRNEGDPQGQRSLNEPLTPSTRYDLYSLPTELLFAILELLDDESICKIGQTSQTFNHLSCSVFLFRNQMQDVLAEGRLNIQWTSSKATLTVLRNAFFLANLNEIHYDFVPGPQRLLRQTLDLDALVQRQRGVHRVEIDFSDIDSFCVGRAPEYVDRQCGEAWIPAFMDLMRHIAGHECKVVVVANGEELGRYLNEFAKLEEYVYDHDPQGGLEAYPIVRKGKKKKRSLRSLGSWIQARLHPRKPRTLQSAAESTTNTDTAIPQPRHLRDLEDQPEDDFKPRSSIPGLESITLGSSLMLYDGFYHFTADLLQASAQSLFELNIDCQSDLVPLSGWKSFFTSLELPRLSHISITSSFLLETPLIRPEFVTYFLARHPSLTVVRINGPLDPRLSSFFLPKAAILPKLAVAAAHPLYISWLMNLRNKLPNLKEVMLLSQDHQALSVPHHMMDDALRCVAEHMDVHHKSPHSPAIPLTLGIRFTTYGNLDAWFRSHLLRNTQTQCGASVLERLVSIKTVRISSFFLYRFEEDRFWLLLRFLSFFPQVEALELVDQMSHLDGEPDGGELKKKVKAVCPGIGRVVVNGDALRG</sequence>
<dbReference type="InterPro" id="IPR036047">
    <property type="entry name" value="F-box-like_dom_sf"/>
</dbReference>
<evidence type="ECO:0000313" key="3">
    <source>
        <dbReference type="EMBL" id="TFK28245.1"/>
    </source>
</evidence>
<dbReference type="SUPFAM" id="SSF81383">
    <property type="entry name" value="F-box domain"/>
    <property type="match status" value="1"/>
</dbReference>
<keyword evidence="4" id="KW-1185">Reference proteome</keyword>
<evidence type="ECO:0000313" key="4">
    <source>
        <dbReference type="Proteomes" id="UP000307440"/>
    </source>
</evidence>
<dbReference type="Gene3D" id="1.20.1280.50">
    <property type="match status" value="1"/>
</dbReference>
<dbReference type="Proteomes" id="UP000307440">
    <property type="component" value="Unassembled WGS sequence"/>
</dbReference>
<evidence type="ECO:0000256" key="1">
    <source>
        <dbReference type="SAM" id="MobiDB-lite"/>
    </source>
</evidence>
<feature type="region of interest" description="Disordered" evidence="1">
    <location>
        <begin position="245"/>
        <end position="285"/>
    </location>
</feature>
<feature type="domain" description="F-box" evidence="2">
    <location>
        <begin position="25"/>
        <end position="71"/>
    </location>
</feature>
<evidence type="ECO:0000259" key="2">
    <source>
        <dbReference type="PROSITE" id="PS50181"/>
    </source>
</evidence>